<keyword evidence="2" id="KW-1185">Reference proteome</keyword>
<dbReference type="EMBL" id="CP110424">
    <property type="protein sequence ID" value="WAQ84256.1"/>
    <property type="molecule type" value="Genomic_DNA"/>
</dbReference>
<sequence length="339" mass="37694">MHPNLIALSWNFYNFRSVCMLNSPSEGAKEADPGRSCGVGDTALDACPFLLAPFKLIVVNGHLINQQNFAHAKTYVHAIVIQNHLEMTSFKLLTLLRRYPPELNHTHLHQPPGLSGLHRLQNCLPEGRYRQAKRALPDRQQSYPKVKQIFCSKTSSIRPLTLPPSTFSFYHCYLWAPASSIYPTIYGRQSNTHRAQRLGFQHQNAAISASLAHLFELNLLPPLGNKITPMPFLKPPEHKLEGPKLADYSGSQLMLNGAHNRASNQLLGNIIRLLNGPLTPSSHSAPTENLLLPPGGYEMGHLSPPHLLVAQFQLHTSASQSTRRITSSLLYVLHAVDQG</sequence>
<accession>A0ABY7CGA8</accession>
<evidence type="ECO:0000313" key="2">
    <source>
        <dbReference type="Proteomes" id="UP001164743"/>
    </source>
</evidence>
<dbReference type="RefSeq" id="XP_053019811.1">
    <property type="nucleotide sequence ID" value="XM_053168620.1"/>
</dbReference>
<proteinExistence type="predicted"/>
<protein>
    <submittedName>
        <fullName evidence="1">Uncharacterized protein</fullName>
    </submittedName>
</protein>
<gene>
    <name evidence="1" type="ORF">PtA15_4A709</name>
</gene>
<name>A0ABY7CGA8_9BASI</name>
<dbReference type="GeneID" id="77809515"/>
<organism evidence="1 2">
    <name type="scientific">Puccinia triticina</name>
    <dbReference type="NCBI Taxonomy" id="208348"/>
    <lineage>
        <taxon>Eukaryota</taxon>
        <taxon>Fungi</taxon>
        <taxon>Dikarya</taxon>
        <taxon>Basidiomycota</taxon>
        <taxon>Pucciniomycotina</taxon>
        <taxon>Pucciniomycetes</taxon>
        <taxon>Pucciniales</taxon>
        <taxon>Pucciniaceae</taxon>
        <taxon>Puccinia</taxon>
    </lineage>
</organism>
<reference evidence="1" key="1">
    <citation type="submission" date="2022-10" db="EMBL/GenBank/DDBJ databases">
        <title>Puccinia triticina Genome sequencing and assembly.</title>
        <authorList>
            <person name="Li C."/>
        </authorList>
    </citation>
    <scope>NUCLEOTIDE SEQUENCE</scope>
    <source>
        <strain evidence="1">Pt15</strain>
    </source>
</reference>
<evidence type="ECO:0000313" key="1">
    <source>
        <dbReference type="EMBL" id="WAQ84256.1"/>
    </source>
</evidence>
<dbReference type="Proteomes" id="UP001164743">
    <property type="component" value="Chromosome 4A"/>
</dbReference>